<feature type="compositionally biased region" description="Polar residues" evidence="1">
    <location>
        <begin position="1029"/>
        <end position="1046"/>
    </location>
</feature>
<proteinExistence type="predicted"/>
<reference evidence="2" key="1">
    <citation type="submission" date="2021-02" db="EMBL/GenBank/DDBJ databases">
        <authorList>
            <person name="Dougan E. K."/>
            <person name="Rhodes N."/>
            <person name="Thang M."/>
            <person name="Chan C."/>
        </authorList>
    </citation>
    <scope>NUCLEOTIDE SEQUENCE</scope>
</reference>
<dbReference type="EMBL" id="CAJNJA010029210">
    <property type="protein sequence ID" value="CAE7621674.1"/>
    <property type="molecule type" value="Genomic_DNA"/>
</dbReference>
<feature type="region of interest" description="Disordered" evidence="1">
    <location>
        <begin position="1029"/>
        <end position="1060"/>
    </location>
</feature>
<name>A0A812VI64_9DINO</name>
<evidence type="ECO:0000313" key="3">
    <source>
        <dbReference type="Proteomes" id="UP000601435"/>
    </source>
</evidence>
<feature type="non-terminal residue" evidence="2">
    <location>
        <position position="1884"/>
    </location>
</feature>
<dbReference type="OrthoDB" id="417321at2759"/>
<organism evidence="2 3">
    <name type="scientific">Symbiodinium necroappetens</name>
    <dbReference type="NCBI Taxonomy" id="1628268"/>
    <lineage>
        <taxon>Eukaryota</taxon>
        <taxon>Sar</taxon>
        <taxon>Alveolata</taxon>
        <taxon>Dinophyceae</taxon>
        <taxon>Suessiales</taxon>
        <taxon>Symbiodiniaceae</taxon>
        <taxon>Symbiodinium</taxon>
    </lineage>
</organism>
<gene>
    <name evidence="2" type="primary">CFDP2</name>
    <name evidence="2" type="ORF">SNEC2469_LOCUS17594</name>
</gene>
<dbReference type="GO" id="GO:0003676">
    <property type="term" value="F:nucleic acid binding"/>
    <property type="evidence" value="ECO:0007669"/>
    <property type="project" value="InterPro"/>
</dbReference>
<sequence length="1884" mass="206383">PAVVTTVDFPVWVVAVGHQPEALQLQINIPCDIEDAIDVVERSSLLSHIPFCDRVIPIRPQPFPACAAFVRAPDWVAYTAHSLICIDLRDMHPEGKGPVIAAFVTRPTCLAELCREAGFYGTEPADVYVGTDPIPIEAEESIALSSGCLVTFMRTHRCPFVANDLQYRLQYPEIWAIPAQFPKQWNQRSALLLLHSSGRYLLGSRPQNVALDVAAAGFVGVDRAEVNFHAPRHPSLQRFTYRAAEVRGVIAVVAQSAAEQIVVFLDMRQLGGGVRFLALPQPTIPLDALRRLVRAAPDATEADAMSGQLPVSFGSTPLPPVLTIGHSMNTVQRVASGVLEPFLADVSIRAFRDSKSAVNSRVVALSAFVCRLLVEPACTSEVGRQALTDLSLLTVELGGEWPYHPSDDAMPGIPGALSESSEAESDLAVRWATFAVFIPDYGAEQLTVAVQFPTTTRDVAPLVQQARDPQQVMRFPFLLPVIPQPVRGTGIYVGLPHWNPDANIVCLDLTAVDGRHYAAVAPTYADRDILCDLADLPSAADFHIYVGVGEEPLAGEGIYCVVQGFRHHRFIADLRDPMHYWQQLARAIGLDDVDCTWASACWGVELLGARREGQHLRVGSGYVLVAIVVRRPMLLGDLRPAAEAARDPHGPAADGGDFLLIPRPTVEDAVHTWQAQMTDSLALGAHPAVTAEADAVTQTLVAVPEYLSELYELPVPYPCDVGDVFQLLLAHRRAYDRRRFPGLHPVFPQPDTRFVVFIAVPAWHTAQTTVLIDARSLDGRLFAVNVPSRVNASSVFTIADCPADLSLQLYVRDVPWPLHTQDTVQVEHGDLLTIVPDVAPAPPRPILTDMLQTAEGRTQDDAFAGDYGDRVWLVTDLEPMLFEVNRRRREHFRTDVAAALGTTSERLCLRPAVPPVRDFADHGRLARSVLLALETPFPDEYELGPTTPFLLDLRPIQLGFMAAYAPAGGYDFAALARRLQAFASPGFSVTVWTTEPDQQLPLSVLHVRTGEVFRVEYLSLASTTAADTRWRSGSSDQQVTSGSIAHQRNDSRHSSSRALAKSVELQAQTAMHDGAARDTSDSRDEEDLLQDHHRHVTLLDEASSHSDYWAFTAVTLLEVLHEHAEEQARVALQHAAPAPISLAAALEVTPFQRSCMELQDILPHSVQGTDEQPDWLDADFSHLLSFPRLTLAQRTAFVNIHRWKDASPGATATGIDIFTDGPASGHKDRDDIRPAGWAFTVWFRTTGRSYFYGAASGTSSLRGTPYHIGETCDTPLQSELLAICWALIWALEYGECHQLPLHLHYDCQAAGSGTFGEARPASVIRGDDTPGLSQFAALLRQCVTQRMSLVSSYIPGHAGYIGNELSDGFAKYARTHPTPDEESLLPVWPGRLALHPLAEWAWMCIGCHADLPTPYAMEATAACMQAGCTSTRATPILGVSQPSVADTQVQFCLLCMSYNVLTLSDGPPGRTVEARGAGQEIGMRIKGKRHMIVDQCVDVGVHIIGLQETRLQERATLPDASYIMLHTAATHKGHFGCALWLSKVTPYAYQHGKPLYFEGHHCTVAAHSARHLLVHIVAPHFCCAVLVAHSPTAPMDNEGVVTAFWKMCSQDVRRLPNDAPLLVLADANCRVGSLASPAVGTHAAEVETPAGSAFHDFLSRHLLCLPATMDSCHSGPSWTWRSALGDRHRIDFVAVPQAWLPFEPQTCTWTAFETMQKRDDHDRAELQCFVGSSNSSLCLHGIVMLTHALPALYIGLRVYLRDEERELRRRYLLIGVASFILNSRGLVAADGARRRAHHCLRAIQISIARAWALLDVTCRTLRQAVRAERNLYLDRLVKDVGWIGSNGGGNIFPIRSPPVFDPHMLPSLSALEAAILGLKRAKAA</sequence>
<evidence type="ECO:0000256" key="1">
    <source>
        <dbReference type="SAM" id="MobiDB-lite"/>
    </source>
</evidence>
<evidence type="ECO:0000313" key="2">
    <source>
        <dbReference type="EMBL" id="CAE7621674.1"/>
    </source>
</evidence>
<dbReference type="InterPro" id="IPR036691">
    <property type="entry name" value="Endo/exonu/phosph_ase_sf"/>
</dbReference>
<keyword evidence="3" id="KW-1185">Reference proteome</keyword>
<protein>
    <submittedName>
        <fullName evidence="2">CFDP2 protein</fullName>
    </submittedName>
</protein>
<dbReference type="SUPFAM" id="SSF56219">
    <property type="entry name" value="DNase I-like"/>
    <property type="match status" value="1"/>
</dbReference>
<accession>A0A812VI64</accession>
<dbReference type="Gene3D" id="3.30.420.10">
    <property type="entry name" value="Ribonuclease H-like superfamily/Ribonuclease H"/>
    <property type="match status" value="1"/>
</dbReference>
<feature type="region of interest" description="Disordered" evidence="1">
    <location>
        <begin position="1069"/>
        <end position="1088"/>
    </location>
</feature>
<dbReference type="Gene3D" id="3.60.10.10">
    <property type="entry name" value="Endonuclease/exonuclease/phosphatase"/>
    <property type="match status" value="1"/>
</dbReference>
<dbReference type="Proteomes" id="UP000601435">
    <property type="component" value="Unassembled WGS sequence"/>
</dbReference>
<dbReference type="SUPFAM" id="SSF53098">
    <property type="entry name" value="Ribonuclease H-like"/>
    <property type="match status" value="1"/>
</dbReference>
<dbReference type="InterPro" id="IPR012337">
    <property type="entry name" value="RNaseH-like_sf"/>
</dbReference>
<comment type="caution">
    <text evidence="2">The sequence shown here is derived from an EMBL/GenBank/DDBJ whole genome shotgun (WGS) entry which is preliminary data.</text>
</comment>
<feature type="non-terminal residue" evidence="2">
    <location>
        <position position="1"/>
    </location>
</feature>
<dbReference type="InterPro" id="IPR036397">
    <property type="entry name" value="RNaseH_sf"/>
</dbReference>